<keyword evidence="3" id="KW-1185">Reference proteome</keyword>
<feature type="region of interest" description="Disordered" evidence="1">
    <location>
        <begin position="61"/>
        <end position="86"/>
    </location>
</feature>
<name>A0AAD7EIY0_9AGAR</name>
<dbReference type="EMBL" id="JARIHO010000043">
    <property type="protein sequence ID" value="KAJ7325915.1"/>
    <property type="molecule type" value="Genomic_DNA"/>
</dbReference>
<comment type="caution">
    <text evidence="2">The sequence shown here is derived from an EMBL/GenBank/DDBJ whole genome shotgun (WGS) entry which is preliminary data.</text>
</comment>
<reference evidence="2" key="1">
    <citation type="submission" date="2023-03" db="EMBL/GenBank/DDBJ databases">
        <title>Massive genome expansion in bonnet fungi (Mycena s.s.) driven by repeated elements and novel gene families across ecological guilds.</title>
        <authorList>
            <consortium name="Lawrence Berkeley National Laboratory"/>
            <person name="Harder C.B."/>
            <person name="Miyauchi S."/>
            <person name="Viragh M."/>
            <person name="Kuo A."/>
            <person name="Thoen E."/>
            <person name="Andreopoulos B."/>
            <person name="Lu D."/>
            <person name="Skrede I."/>
            <person name="Drula E."/>
            <person name="Henrissat B."/>
            <person name="Morin E."/>
            <person name="Kohler A."/>
            <person name="Barry K."/>
            <person name="LaButti K."/>
            <person name="Morin E."/>
            <person name="Salamov A."/>
            <person name="Lipzen A."/>
            <person name="Mereny Z."/>
            <person name="Hegedus B."/>
            <person name="Baldrian P."/>
            <person name="Stursova M."/>
            <person name="Weitz H."/>
            <person name="Taylor A."/>
            <person name="Grigoriev I.V."/>
            <person name="Nagy L.G."/>
            <person name="Martin F."/>
            <person name="Kauserud H."/>
        </authorList>
    </citation>
    <scope>NUCLEOTIDE SEQUENCE</scope>
    <source>
        <strain evidence="2">CBHHK002</strain>
    </source>
</reference>
<protein>
    <submittedName>
        <fullName evidence="2">Uncharacterized protein</fullName>
    </submittedName>
</protein>
<gene>
    <name evidence="2" type="ORF">DFH08DRAFT_816993</name>
</gene>
<organism evidence="2 3">
    <name type="scientific">Mycena albidolilacea</name>
    <dbReference type="NCBI Taxonomy" id="1033008"/>
    <lineage>
        <taxon>Eukaryota</taxon>
        <taxon>Fungi</taxon>
        <taxon>Dikarya</taxon>
        <taxon>Basidiomycota</taxon>
        <taxon>Agaricomycotina</taxon>
        <taxon>Agaricomycetes</taxon>
        <taxon>Agaricomycetidae</taxon>
        <taxon>Agaricales</taxon>
        <taxon>Marasmiineae</taxon>
        <taxon>Mycenaceae</taxon>
        <taxon>Mycena</taxon>
    </lineage>
</organism>
<dbReference type="Proteomes" id="UP001218218">
    <property type="component" value="Unassembled WGS sequence"/>
</dbReference>
<evidence type="ECO:0000256" key="1">
    <source>
        <dbReference type="SAM" id="MobiDB-lite"/>
    </source>
</evidence>
<proteinExistence type="predicted"/>
<evidence type="ECO:0000313" key="3">
    <source>
        <dbReference type="Proteomes" id="UP001218218"/>
    </source>
</evidence>
<dbReference type="AlphaFoldDB" id="A0AAD7EIY0"/>
<accession>A0AAD7EIY0</accession>
<sequence>MDDYVDPDGRPNYKLCVCRAHDCVRRTWRAPDGSEKQGKWYSKSTLGKHRKAEQEMVAKGILPPLGPQDEEEAQPPARRDELPTGLQVMRKEKDVDMEDETSPAIARRRLLFLSCTLVAWLHLICGLSRDASNRVLKVLGLVLAVVAASDVEQKIPQDVRTAANYLSIEPVIDRSICCPTCFRPYSLKEMPQICLARQTSGSRPCNTPLWVERKTRAGPRIVPRRLYSTQNFESWLARGTRDSK</sequence>
<evidence type="ECO:0000313" key="2">
    <source>
        <dbReference type="EMBL" id="KAJ7325915.1"/>
    </source>
</evidence>